<name>A0A1I1LDY7_9ACTN</name>
<evidence type="ECO:0000313" key="3">
    <source>
        <dbReference type="Proteomes" id="UP000198832"/>
    </source>
</evidence>
<dbReference type="OrthoDB" id="4554544at2"/>
<keyword evidence="1" id="KW-1133">Transmembrane helix</keyword>
<sequence>MSGTTPEEASAALAAVRHAQSTVAGEIGLPRGYWWGLGLAWVGFGAIAELGNPWVTTVATAGFGMVHSVIASRMLDGRRRSEQVRVSAATAGRRTPIAVVSMLVALVALTLAAALAFDADGAGHPSLAAGVLVGAITGFGGPELLRGARRLFRA</sequence>
<feature type="transmembrane region" description="Helical" evidence="1">
    <location>
        <begin position="123"/>
        <end position="145"/>
    </location>
</feature>
<dbReference type="EMBL" id="FOLB01000010">
    <property type="protein sequence ID" value="SFC71229.1"/>
    <property type="molecule type" value="Genomic_DNA"/>
</dbReference>
<proteinExistence type="predicted"/>
<dbReference type="Proteomes" id="UP000198832">
    <property type="component" value="Unassembled WGS sequence"/>
</dbReference>
<evidence type="ECO:0000313" key="2">
    <source>
        <dbReference type="EMBL" id="SFC71229.1"/>
    </source>
</evidence>
<accession>A0A1I1LDY7</accession>
<organism evidence="2 3">
    <name type="scientific">Nocardioides terrae</name>
    <dbReference type="NCBI Taxonomy" id="574651"/>
    <lineage>
        <taxon>Bacteria</taxon>
        <taxon>Bacillati</taxon>
        <taxon>Actinomycetota</taxon>
        <taxon>Actinomycetes</taxon>
        <taxon>Propionibacteriales</taxon>
        <taxon>Nocardioidaceae</taxon>
        <taxon>Nocardioides</taxon>
    </lineage>
</organism>
<gene>
    <name evidence="2" type="ORF">SAMN04487968_1105</name>
</gene>
<keyword evidence="1" id="KW-0812">Transmembrane</keyword>
<keyword evidence="3" id="KW-1185">Reference proteome</keyword>
<dbReference type="AlphaFoldDB" id="A0A1I1LDY7"/>
<evidence type="ECO:0000256" key="1">
    <source>
        <dbReference type="SAM" id="Phobius"/>
    </source>
</evidence>
<reference evidence="2 3" key="1">
    <citation type="submission" date="2016-10" db="EMBL/GenBank/DDBJ databases">
        <authorList>
            <person name="de Groot N.N."/>
        </authorList>
    </citation>
    <scope>NUCLEOTIDE SEQUENCE [LARGE SCALE GENOMIC DNA]</scope>
    <source>
        <strain evidence="2 3">CGMCC 1.7056</strain>
    </source>
</reference>
<protein>
    <submittedName>
        <fullName evidence="2">Uncharacterized protein</fullName>
    </submittedName>
</protein>
<dbReference type="RefSeq" id="WP_091124757.1">
    <property type="nucleotide sequence ID" value="NZ_FOLB01000010.1"/>
</dbReference>
<feature type="transmembrane region" description="Helical" evidence="1">
    <location>
        <begin position="54"/>
        <end position="75"/>
    </location>
</feature>
<feature type="transmembrane region" description="Helical" evidence="1">
    <location>
        <begin position="96"/>
        <end position="117"/>
    </location>
</feature>
<keyword evidence="1" id="KW-0472">Membrane</keyword>